<dbReference type="WBParaSite" id="GPUH_0002071001-mRNA-1">
    <property type="protein sequence ID" value="GPUH_0002071001-mRNA-1"/>
    <property type="gene ID" value="GPUH_0002071001"/>
</dbReference>
<reference evidence="1 2" key="2">
    <citation type="submission" date="2018-11" db="EMBL/GenBank/DDBJ databases">
        <authorList>
            <consortium name="Pathogen Informatics"/>
        </authorList>
    </citation>
    <scope>NUCLEOTIDE SEQUENCE [LARGE SCALE GENOMIC DNA]</scope>
</reference>
<keyword evidence="2" id="KW-1185">Reference proteome</keyword>
<accession>A0A183EI94</accession>
<reference evidence="3" key="1">
    <citation type="submission" date="2016-06" db="UniProtKB">
        <authorList>
            <consortium name="WormBaseParasite"/>
        </authorList>
    </citation>
    <scope>IDENTIFICATION</scope>
</reference>
<dbReference type="Proteomes" id="UP000271098">
    <property type="component" value="Unassembled WGS sequence"/>
</dbReference>
<dbReference type="AlphaFoldDB" id="A0A183EI94"/>
<protein>
    <submittedName>
        <fullName evidence="3">Protein kinase domain-containing protein</fullName>
    </submittedName>
</protein>
<name>A0A183EI94_9BILA</name>
<gene>
    <name evidence="1" type="ORF">GPUH_LOCUS20685</name>
</gene>
<dbReference type="OrthoDB" id="5813107at2759"/>
<evidence type="ECO:0000313" key="2">
    <source>
        <dbReference type="Proteomes" id="UP000271098"/>
    </source>
</evidence>
<dbReference type="EMBL" id="UYRT01090896">
    <property type="protein sequence ID" value="VDN36569.1"/>
    <property type="molecule type" value="Genomic_DNA"/>
</dbReference>
<proteinExistence type="predicted"/>
<organism evidence="3">
    <name type="scientific">Gongylonema pulchrum</name>
    <dbReference type="NCBI Taxonomy" id="637853"/>
    <lineage>
        <taxon>Eukaryota</taxon>
        <taxon>Metazoa</taxon>
        <taxon>Ecdysozoa</taxon>
        <taxon>Nematoda</taxon>
        <taxon>Chromadorea</taxon>
        <taxon>Rhabditida</taxon>
        <taxon>Spirurina</taxon>
        <taxon>Spiruromorpha</taxon>
        <taxon>Spiruroidea</taxon>
        <taxon>Gongylonematidae</taxon>
        <taxon>Gongylonema</taxon>
    </lineage>
</organism>
<sequence>MVFKNLCNDYSLLDSWYECLEELGQLLKIPETLSKLLTDEKLRALKVEKAGDDDDGSDQSIPETLSKLLTDEKLRTLKVEKTGDDDDDDGSDQSVFVMLFELITIHPSLAIDMLKGNGIFGSVHEV</sequence>
<evidence type="ECO:0000313" key="1">
    <source>
        <dbReference type="EMBL" id="VDN36569.1"/>
    </source>
</evidence>
<evidence type="ECO:0000313" key="3">
    <source>
        <dbReference type="WBParaSite" id="GPUH_0002071001-mRNA-1"/>
    </source>
</evidence>